<organism evidence="1 2">
    <name type="scientific">Penicillium rubens (strain ATCC 28089 / DSM 1075 / NRRL 1951 / Wisconsin 54-1255)</name>
    <name type="common">Penicillium chrysogenum</name>
    <dbReference type="NCBI Taxonomy" id="500485"/>
    <lineage>
        <taxon>Eukaryota</taxon>
        <taxon>Fungi</taxon>
        <taxon>Dikarya</taxon>
        <taxon>Ascomycota</taxon>
        <taxon>Pezizomycotina</taxon>
        <taxon>Eurotiomycetes</taxon>
        <taxon>Eurotiomycetidae</taxon>
        <taxon>Eurotiales</taxon>
        <taxon>Aspergillaceae</taxon>
        <taxon>Penicillium</taxon>
        <taxon>Penicillium chrysogenum species complex</taxon>
    </lineage>
</organism>
<dbReference type="Proteomes" id="UP000000724">
    <property type="component" value="Contig Pc00c22"/>
</dbReference>
<name>B6HQ05_PENRW</name>
<gene>
    <name evidence="1" type="ORF">Pc22g15700</name>
    <name evidence="1" type="ORF">PCH_Pc22g15700</name>
</gene>
<keyword evidence="2" id="KW-1185">Reference proteome</keyword>
<dbReference type="AlphaFoldDB" id="B6HQ05"/>
<proteinExistence type="predicted"/>
<accession>B6HQ05</accession>
<dbReference type="EMBL" id="AM920437">
    <property type="protein sequence ID" value="CAP98858.1"/>
    <property type="molecule type" value="Genomic_DNA"/>
</dbReference>
<sequence length="101" mass="10892">MTSNACGVSCYSSVSWSYSRRGKKPMIEHLFVDIFADHCPHKFAFAKLSYSSGIRSPHGLRKGVEAFRGCIADIGGLWFVQRALNGGVLSESTALGCMSAA</sequence>
<protein>
    <submittedName>
        <fullName evidence="1">Uncharacterized protein</fullName>
    </submittedName>
</protein>
<evidence type="ECO:0000313" key="1">
    <source>
        <dbReference type="EMBL" id="CAP98858.1"/>
    </source>
</evidence>
<evidence type="ECO:0000313" key="2">
    <source>
        <dbReference type="Proteomes" id="UP000000724"/>
    </source>
</evidence>
<reference evidence="1 2" key="1">
    <citation type="journal article" date="2008" name="Nat. Biotechnol.">
        <title>Genome sequencing and analysis of the filamentous fungus Penicillium chrysogenum.</title>
        <authorList>
            <person name="van den Berg M.A."/>
            <person name="Albang R."/>
            <person name="Albermann K."/>
            <person name="Badger J.H."/>
            <person name="Daran J.-M."/>
            <person name="Driessen A.J.M."/>
            <person name="Garcia-Estrada C."/>
            <person name="Fedorova N.D."/>
            <person name="Harris D.M."/>
            <person name="Heijne W.H.M."/>
            <person name="Joardar V.S."/>
            <person name="Kiel J.A.K.W."/>
            <person name="Kovalchuk A."/>
            <person name="Martin J.F."/>
            <person name="Nierman W.C."/>
            <person name="Nijland J.G."/>
            <person name="Pronk J.T."/>
            <person name="Roubos J.A."/>
            <person name="van der Klei I.J."/>
            <person name="van Peij N.N.M.E."/>
            <person name="Veenhuis M."/>
            <person name="von Doehren H."/>
            <person name="Wagner C."/>
            <person name="Wortman J.R."/>
            <person name="Bovenberg R.A.L."/>
        </authorList>
    </citation>
    <scope>NUCLEOTIDE SEQUENCE [LARGE SCALE GENOMIC DNA]</scope>
    <source>
        <strain evidence="2">ATCC 28089 / DSM 1075 / NRRL 1951 / Wisconsin 54-1255</strain>
    </source>
</reference>
<dbReference type="VEuPathDB" id="FungiDB:PCH_Pc22g15700"/>
<dbReference type="HOGENOM" id="CLU_2292606_0_0_1"/>